<keyword evidence="7 11" id="KW-1015">Disulfide bond</keyword>
<dbReference type="InterPro" id="IPR006045">
    <property type="entry name" value="Cupin_1"/>
</dbReference>
<keyword evidence="6 12" id="KW-0732">Signal</keyword>
<dbReference type="PRINTS" id="PR00325">
    <property type="entry name" value="GERMIN"/>
</dbReference>
<comment type="similarity">
    <text evidence="2 12">Belongs to the germin family.</text>
</comment>
<feature type="chain" id="PRO_5019613802" description="Germin-like protein" evidence="12">
    <location>
        <begin position="25"/>
        <end position="213"/>
    </location>
</feature>
<feature type="binding site" evidence="9">
    <location>
        <position position="112"/>
    </location>
    <ligand>
        <name>oxalate</name>
        <dbReference type="ChEBI" id="CHEBI:30623"/>
    </ligand>
</feature>
<evidence type="ECO:0000256" key="12">
    <source>
        <dbReference type="RuleBase" id="RU366015"/>
    </source>
</evidence>
<dbReference type="CDD" id="cd02241">
    <property type="entry name" value="cupin_OxOx"/>
    <property type="match status" value="1"/>
</dbReference>
<dbReference type="InterPro" id="IPR014710">
    <property type="entry name" value="RmlC-like_jellyroll"/>
</dbReference>
<dbReference type="PANTHER" id="PTHR31238">
    <property type="entry name" value="GERMIN-LIKE PROTEIN SUBFAMILY 3 MEMBER 3"/>
    <property type="match status" value="1"/>
</dbReference>
<dbReference type="SUPFAM" id="SSF51182">
    <property type="entry name" value="RmlC-like cupins"/>
    <property type="match status" value="1"/>
</dbReference>
<feature type="binding site" evidence="10">
    <location>
        <position position="107"/>
    </location>
    <ligand>
        <name>Mn(2+)</name>
        <dbReference type="ChEBI" id="CHEBI:29035"/>
    </ligand>
</feature>
<dbReference type="InterPro" id="IPR001929">
    <property type="entry name" value="Germin"/>
</dbReference>
<organism evidence="14">
    <name type="scientific">Picea sitchensis</name>
    <name type="common">Sitka spruce</name>
    <name type="synonym">Pinus sitchensis</name>
    <dbReference type="NCBI Taxonomy" id="3332"/>
    <lineage>
        <taxon>Eukaryota</taxon>
        <taxon>Viridiplantae</taxon>
        <taxon>Streptophyta</taxon>
        <taxon>Embryophyta</taxon>
        <taxon>Tracheophyta</taxon>
        <taxon>Spermatophyta</taxon>
        <taxon>Pinopsida</taxon>
        <taxon>Pinidae</taxon>
        <taxon>Conifers I</taxon>
        <taxon>Pinales</taxon>
        <taxon>Pinaceae</taxon>
        <taxon>Picea</taxon>
    </lineage>
</organism>
<dbReference type="InterPro" id="IPR019780">
    <property type="entry name" value="Germin_Mn-BS"/>
</dbReference>
<dbReference type="PROSITE" id="PS00725">
    <property type="entry name" value="GERMIN"/>
    <property type="match status" value="1"/>
</dbReference>
<evidence type="ECO:0000256" key="9">
    <source>
        <dbReference type="PIRSR" id="PIRSR601929-1"/>
    </source>
</evidence>
<evidence type="ECO:0000256" key="1">
    <source>
        <dbReference type="ARBA" id="ARBA00004271"/>
    </source>
</evidence>
<dbReference type="Pfam" id="PF00190">
    <property type="entry name" value="Cupin_1"/>
    <property type="match status" value="1"/>
</dbReference>
<feature type="binding site" evidence="9">
    <location>
        <position position="107"/>
    </location>
    <ligand>
        <name>oxalate</name>
        <dbReference type="ChEBI" id="CHEBI:30623"/>
    </ligand>
</feature>
<reference evidence="14" key="1">
    <citation type="journal article" date="2008" name="BMC Genomics">
        <title>A conifer genomics resource of 200,000 spruce (Picea spp.) ESTs and 6,464 high-quality, sequence-finished full-length cDNAs for Sitka spruce (Picea sitchensis).</title>
        <authorList>
            <person name="Ralph S.G."/>
            <person name="Chun H.J."/>
            <person name="Kolosova N."/>
            <person name="Cooper D."/>
            <person name="Oddy C."/>
            <person name="Ritland C.E."/>
            <person name="Kirkpatrick R."/>
            <person name="Moore R."/>
            <person name="Barber S."/>
            <person name="Holt R.A."/>
            <person name="Jones S.J."/>
            <person name="Marra M.A."/>
            <person name="Douglas C.J."/>
            <person name="Ritland K."/>
            <person name="Bohlmann J."/>
        </authorList>
    </citation>
    <scope>NUCLEOTIDE SEQUENCE</scope>
    <source>
        <tissue evidence="14">Green portion of the leader tissue</tissue>
    </source>
</reference>
<feature type="binding site" evidence="10">
    <location>
        <position position="105"/>
    </location>
    <ligand>
        <name>Mn(2+)</name>
        <dbReference type="ChEBI" id="CHEBI:29035"/>
    </ligand>
</feature>
<dbReference type="Gene3D" id="2.60.120.10">
    <property type="entry name" value="Jelly Rolls"/>
    <property type="match status" value="1"/>
</dbReference>
<comment type="subcellular location">
    <subcellularLocation>
        <location evidence="1 12">Secreted</location>
        <location evidence="1 12">Extracellular space</location>
        <location evidence="1 12">Apoplast</location>
    </subcellularLocation>
</comment>
<feature type="binding site" evidence="10">
    <location>
        <position position="151"/>
    </location>
    <ligand>
        <name>Mn(2+)</name>
        <dbReference type="ChEBI" id="CHEBI:29035"/>
    </ligand>
</feature>
<dbReference type="EMBL" id="EF086307">
    <property type="protein sequence ID" value="ABK25578.1"/>
    <property type="molecule type" value="mRNA"/>
</dbReference>
<evidence type="ECO:0000256" key="8">
    <source>
        <dbReference type="ARBA" id="ARBA00023211"/>
    </source>
</evidence>
<evidence type="ECO:0000256" key="6">
    <source>
        <dbReference type="ARBA" id="ARBA00022729"/>
    </source>
</evidence>
<evidence type="ECO:0000256" key="7">
    <source>
        <dbReference type="ARBA" id="ARBA00023157"/>
    </source>
</evidence>
<evidence type="ECO:0000313" key="14">
    <source>
        <dbReference type="EMBL" id="ABK25578.1"/>
    </source>
</evidence>
<evidence type="ECO:0000256" key="5">
    <source>
        <dbReference type="ARBA" id="ARBA00022723"/>
    </source>
</evidence>
<sequence length="213" mass="22139">MATSMVSLLAIVLLCNFALQPSRAQDFCVADLSSELTPSGYPCKAASSLTSDSFVFTGLEAAGNVSNNIGAAVTPAFSAQFPAVNGLGVSIARLDLAPNGVIPLHIHPAGNEILLVLKGIICAGFISSSNVVYSKTLNVGDVMVFPKGLLHYQINVGKYNAIAFASFSSPLPGLQIVPLSLFASNLPSFVIEKTTFLSDSEVKRLKAFLGGSG</sequence>
<evidence type="ECO:0000256" key="11">
    <source>
        <dbReference type="PIRSR" id="PIRSR601929-3"/>
    </source>
</evidence>
<evidence type="ECO:0000256" key="10">
    <source>
        <dbReference type="PIRSR" id="PIRSR601929-2"/>
    </source>
</evidence>
<dbReference type="SMART" id="SM00835">
    <property type="entry name" value="Cupin_1"/>
    <property type="match status" value="1"/>
</dbReference>
<dbReference type="AlphaFoldDB" id="A9NY67"/>
<keyword evidence="4 12" id="KW-0964">Secreted</keyword>
<feature type="domain" description="Cupin type-1" evidence="13">
    <location>
        <begin position="57"/>
        <end position="203"/>
    </location>
</feature>
<evidence type="ECO:0000256" key="2">
    <source>
        <dbReference type="ARBA" id="ARBA00007456"/>
    </source>
</evidence>
<keyword evidence="8 9" id="KW-0464">Manganese</keyword>
<dbReference type="InterPro" id="IPR011051">
    <property type="entry name" value="RmlC_Cupin_sf"/>
</dbReference>
<feature type="disulfide bond" evidence="11">
    <location>
        <begin position="28"/>
        <end position="43"/>
    </location>
</feature>
<keyword evidence="3 12" id="KW-0052">Apoplast</keyword>
<protein>
    <recommendedName>
        <fullName evidence="12">Germin-like protein</fullName>
    </recommendedName>
</protein>
<proteinExistence type="evidence at transcript level"/>
<dbReference type="GO" id="GO:0030145">
    <property type="term" value="F:manganese ion binding"/>
    <property type="evidence" value="ECO:0007669"/>
    <property type="project" value="UniProtKB-UniRule"/>
</dbReference>
<dbReference type="FunFam" id="2.60.120.10:FF:000047">
    <property type="entry name" value="Auxin-binding protein ABP19a"/>
    <property type="match status" value="1"/>
</dbReference>
<feature type="signal peptide" evidence="12">
    <location>
        <begin position="1"/>
        <end position="24"/>
    </location>
</feature>
<evidence type="ECO:0000259" key="13">
    <source>
        <dbReference type="SMART" id="SM00835"/>
    </source>
</evidence>
<feature type="binding site" evidence="10">
    <location>
        <position position="112"/>
    </location>
    <ligand>
        <name>Mn(2+)</name>
        <dbReference type="ChEBI" id="CHEBI:29035"/>
    </ligand>
</feature>
<dbReference type="GO" id="GO:0048046">
    <property type="term" value="C:apoplast"/>
    <property type="evidence" value="ECO:0007669"/>
    <property type="project" value="UniProtKB-SubCell"/>
</dbReference>
<name>A9NY67_PICSI</name>
<keyword evidence="5 9" id="KW-0479">Metal-binding</keyword>
<accession>A9NY67</accession>
<evidence type="ECO:0000256" key="3">
    <source>
        <dbReference type="ARBA" id="ARBA00022523"/>
    </source>
</evidence>
<evidence type="ECO:0000256" key="4">
    <source>
        <dbReference type="ARBA" id="ARBA00022525"/>
    </source>
</evidence>